<feature type="domain" description="Major facilitator superfamily (MFS) profile" evidence="6">
    <location>
        <begin position="31"/>
        <end position="482"/>
    </location>
</feature>
<feature type="transmembrane region" description="Helical" evidence="5">
    <location>
        <begin position="29"/>
        <end position="53"/>
    </location>
</feature>
<feature type="transmembrane region" description="Helical" evidence="5">
    <location>
        <begin position="290"/>
        <end position="316"/>
    </location>
</feature>
<keyword evidence="4 5" id="KW-0472">Membrane</keyword>
<dbReference type="PANTHER" id="PTHR42718">
    <property type="entry name" value="MAJOR FACILITATOR SUPERFAMILY MULTIDRUG TRANSPORTER MFSC"/>
    <property type="match status" value="1"/>
</dbReference>
<dbReference type="PRINTS" id="PR01036">
    <property type="entry name" value="TCRTETB"/>
</dbReference>
<organism evidence="7 8">
    <name type="scientific">Ktedonobacter robiniae</name>
    <dbReference type="NCBI Taxonomy" id="2778365"/>
    <lineage>
        <taxon>Bacteria</taxon>
        <taxon>Bacillati</taxon>
        <taxon>Chloroflexota</taxon>
        <taxon>Ktedonobacteria</taxon>
        <taxon>Ktedonobacterales</taxon>
        <taxon>Ktedonobacteraceae</taxon>
        <taxon>Ktedonobacter</taxon>
    </lineage>
</organism>
<feature type="transmembrane region" description="Helical" evidence="5">
    <location>
        <begin position="65"/>
        <end position="85"/>
    </location>
</feature>
<sequence>MVLIFMTQQIQDQLLQVEGRVQKKSMRRWLMLAVVLLATFMNALDTFIVNVAVPSIESNIHATFAEVQFVIAGYTLGYAVVLVTGGRLGDIYGRKRLFLIGVAGFTLSSALCGFAPTPTLLILFRLLQGILAALMTPQVLALIQINFQGHERALAFSAFSITIGLASVLGQLIGGFLLATNILDLGWRSIFLVNMPIGVVAFLAALLLVQEFHPSSHLQVDLGGVITLFLALFLLVYPLIEGGNERWPLWSFACLVLSLLLLVIFALYEQWLTRRGKSPLVPLSLFRERAFLAGLLSILLSNTLFGGILLVLPFYLQDGLHYTPVQSGLVVMVMGIAFLLTSLASAGIIRRLGNRTLPLGAILILVGYLCIFLVVRFLVPLYGIAPLLLASVVVGSGNGVLMSQLLTKTLEGINHKHVGAASGIFSTTQQIANALGVAVLGVIFASIAKGTGYINAANISFLIIGLASVGLFLTVMLFPNMSGSPHK</sequence>
<dbReference type="PANTHER" id="PTHR42718:SF39">
    <property type="entry name" value="ACTINORHODIN TRANSPORTER-RELATED"/>
    <property type="match status" value="1"/>
</dbReference>
<dbReference type="PROSITE" id="PS50850">
    <property type="entry name" value="MFS"/>
    <property type="match status" value="1"/>
</dbReference>
<comment type="caution">
    <text evidence="7">The sequence shown here is derived from an EMBL/GenBank/DDBJ whole genome shotgun (WGS) entry which is preliminary data.</text>
</comment>
<feature type="transmembrane region" description="Helical" evidence="5">
    <location>
        <begin position="155"/>
        <end position="179"/>
    </location>
</feature>
<feature type="transmembrane region" description="Helical" evidence="5">
    <location>
        <begin position="122"/>
        <end position="143"/>
    </location>
</feature>
<dbReference type="EMBL" id="BNJG01000003">
    <property type="protein sequence ID" value="GHO58686.1"/>
    <property type="molecule type" value="Genomic_DNA"/>
</dbReference>
<dbReference type="InterPro" id="IPR020846">
    <property type="entry name" value="MFS_dom"/>
</dbReference>
<evidence type="ECO:0000256" key="2">
    <source>
        <dbReference type="ARBA" id="ARBA00022692"/>
    </source>
</evidence>
<keyword evidence="8" id="KW-1185">Reference proteome</keyword>
<feature type="transmembrane region" description="Helical" evidence="5">
    <location>
        <begin position="418"/>
        <end position="447"/>
    </location>
</feature>
<proteinExistence type="predicted"/>
<evidence type="ECO:0000313" key="7">
    <source>
        <dbReference type="EMBL" id="GHO58686.1"/>
    </source>
</evidence>
<protein>
    <submittedName>
        <fullName evidence="7">MFS transporter</fullName>
    </submittedName>
</protein>
<keyword evidence="3 5" id="KW-1133">Transmembrane helix</keyword>
<feature type="transmembrane region" description="Helical" evidence="5">
    <location>
        <begin position="384"/>
        <end position="406"/>
    </location>
</feature>
<dbReference type="SUPFAM" id="SSF103473">
    <property type="entry name" value="MFS general substrate transporter"/>
    <property type="match status" value="2"/>
</dbReference>
<feature type="transmembrane region" description="Helical" evidence="5">
    <location>
        <begin position="97"/>
        <end position="116"/>
    </location>
</feature>
<dbReference type="Pfam" id="PF07690">
    <property type="entry name" value="MFS_1"/>
    <property type="match status" value="1"/>
</dbReference>
<evidence type="ECO:0000256" key="5">
    <source>
        <dbReference type="SAM" id="Phobius"/>
    </source>
</evidence>
<feature type="transmembrane region" description="Helical" evidence="5">
    <location>
        <begin position="185"/>
        <end position="208"/>
    </location>
</feature>
<feature type="transmembrane region" description="Helical" evidence="5">
    <location>
        <begin position="220"/>
        <end position="237"/>
    </location>
</feature>
<dbReference type="CDD" id="cd17321">
    <property type="entry name" value="MFS_MMR_MDR_like"/>
    <property type="match status" value="1"/>
</dbReference>
<evidence type="ECO:0000256" key="1">
    <source>
        <dbReference type="ARBA" id="ARBA00004651"/>
    </source>
</evidence>
<dbReference type="InterPro" id="IPR036259">
    <property type="entry name" value="MFS_trans_sf"/>
</dbReference>
<dbReference type="InterPro" id="IPR011701">
    <property type="entry name" value="MFS"/>
</dbReference>
<feature type="transmembrane region" description="Helical" evidence="5">
    <location>
        <begin position="356"/>
        <end position="378"/>
    </location>
</feature>
<feature type="transmembrane region" description="Helical" evidence="5">
    <location>
        <begin position="249"/>
        <end position="269"/>
    </location>
</feature>
<keyword evidence="2 5" id="KW-0812">Transmembrane</keyword>
<evidence type="ECO:0000256" key="4">
    <source>
        <dbReference type="ARBA" id="ARBA00023136"/>
    </source>
</evidence>
<dbReference type="Gene3D" id="1.20.1250.20">
    <property type="entry name" value="MFS general substrate transporter like domains"/>
    <property type="match status" value="1"/>
</dbReference>
<reference evidence="7 8" key="1">
    <citation type="journal article" date="2021" name="Int. J. Syst. Evol. Microbiol.">
        <title>Reticulibacter mediterranei gen. nov., sp. nov., within the new family Reticulibacteraceae fam. nov., and Ktedonospora formicarum gen. nov., sp. nov., Ktedonobacter robiniae sp. nov., Dictyobacter formicarum sp. nov. and Dictyobacter arantiisoli sp. nov., belonging to the class Ktedonobacteria.</title>
        <authorList>
            <person name="Yabe S."/>
            <person name="Zheng Y."/>
            <person name="Wang C.M."/>
            <person name="Sakai Y."/>
            <person name="Abe K."/>
            <person name="Yokota A."/>
            <person name="Donadio S."/>
            <person name="Cavaletti L."/>
            <person name="Monciardini P."/>
        </authorList>
    </citation>
    <scope>NUCLEOTIDE SEQUENCE [LARGE SCALE GENOMIC DNA]</scope>
    <source>
        <strain evidence="7 8">SOSP1-30</strain>
    </source>
</reference>
<dbReference type="Proteomes" id="UP000654345">
    <property type="component" value="Unassembled WGS sequence"/>
</dbReference>
<feature type="transmembrane region" description="Helical" evidence="5">
    <location>
        <begin position="328"/>
        <end position="349"/>
    </location>
</feature>
<name>A0ABQ3V0N0_9CHLR</name>
<evidence type="ECO:0000259" key="6">
    <source>
        <dbReference type="PROSITE" id="PS50850"/>
    </source>
</evidence>
<accession>A0ABQ3V0N0</accession>
<gene>
    <name evidence="7" type="ORF">KSB_71610</name>
</gene>
<evidence type="ECO:0000256" key="3">
    <source>
        <dbReference type="ARBA" id="ARBA00022989"/>
    </source>
</evidence>
<evidence type="ECO:0000313" key="8">
    <source>
        <dbReference type="Proteomes" id="UP000654345"/>
    </source>
</evidence>
<dbReference type="Gene3D" id="1.20.1720.10">
    <property type="entry name" value="Multidrug resistance protein D"/>
    <property type="match status" value="1"/>
</dbReference>
<feature type="transmembrane region" description="Helical" evidence="5">
    <location>
        <begin position="459"/>
        <end position="478"/>
    </location>
</feature>
<comment type="subcellular location">
    <subcellularLocation>
        <location evidence="1">Cell membrane</location>
        <topology evidence="1">Multi-pass membrane protein</topology>
    </subcellularLocation>
</comment>